<proteinExistence type="predicted"/>
<evidence type="ECO:0000259" key="1">
    <source>
        <dbReference type="Pfam" id="PF04216"/>
    </source>
</evidence>
<dbReference type="Proteomes" id="UP001273935">
    <property type="component" value="Unassembled WGS sequence"/>
</dbReference>
<organism evidence="2 3">
    <name type="scientific">Metapseudomonas otitidis</name>
    <dbReference type="NCBI Taxonomy" id="319939"/>
    <lineage>
        <taxon>Bacteria</taxon>
        <taxon>Pseudomonadati</taxon>
        <taxon>Pseudomonadota</taxon>
        <taxon>Gammaproteobacteria</taxon>
        <taxon>Pseudomonadales</taxon>
        <taxon>Pseudomonadaceae</taxon>
        <taxon>Metapseudomonas</taxon>
    </lineage>
</organism>
<gene>
    <name evidence="2" type="primary">fdhE</name>
    <name evidence="2" type="ORF">R0G64_27430</name>
</gene>
<dbReference type="SUPFAM" id="SSF144020">
    <property type="entry name" value="FdhE-like"/>
    <property type="match status" value="1"/>
</dbReference>
<dbReference type="EMBL" id="JAWJUL010000163">
    <property type="protein sequence ID" value="MDV3443151.1"/>
    <property type="molecule type" value="Genomic_DNA"/>
</dbReference>
<accession>A0ABU3XZL4</accession>
<feature type="non-terminal residue" evidence="2">
    <location>
        <position position="58"/>
    </location>
</feature>
<evidence type="ECO:0000313" key="2">
    <source>
        <dbReference type="EMBL" id="MDV3443151.1"/>
    </source>
</evidence>
<dbReference type="Pfam" id="PF04216">
    <property type="entry name" value="FdhE_N"/>
    <property type="match status" value="1"/>
</dbReference>
<protein>
    <submittedName>
        <fullName evidence="2">Formate dehydrogenase accessory protein FdhE</fullName>
    </submittedName>
</protein>
<name>A0ABU3XZL4_9GAMM</name>
<dbReference type="InterPro" id="IPR056774">
    <property type="entry name" value="FdhE_N"/>
</dbReference>
<comment type="caution">
    <text evidence="2">The sequence shown here is derived from an EMBL/GenBank/DDBJ whole genome shotgun (WGS) entry which is preliminary data.</text>
</comment>
<dbReference type="RefSeq" id="WP_317234566.1">
    <property type="nucleotide sequence ID" value="NZ_JAWJUL010000163.1"/>
</dbReference>
<feature type="domain" description="FdhE N-terminal" evidence="1">
    <location>
        <begin position="17"/>
        <end position="58"/>
    </location>
</feature>
<keyword evidence="3" id="KW-1185">Reference proteome</keyword>
<dbReference type="Gene3D" id="3.90.1670.10">
    <property type="entry name" value="FdhE-like domain"/>
    <property type="match status" value="1"/>
</dbReference>
<dbReference type="InterPro" id="IPR024064">
    <property type="entry name" value="FdhE-like_sf"/>
</dbReference>
<reference evidence="2 3" key="1">
    <citation type="submission" date="2023-10" db="EMBL/GenBank/DDBJ databases">
        <title>Pseudomonas otitidis isolated from a paediatric patient with cystic fibrosis in Chile.</title>
        <authorList>
            <person name="Amsteins-Romero L."/>
            <person name="Opazo-Capurro A."/>
            <person name="Matus-Kohler M."/>
            <person name="Gonzalez-Rocha G."/>
        </authorList>
    </citation>
    <scope>NUCLEOTIDE SEQUENCE [LARGE SCALE GENOMIC DNA]</scope>
    <source>
        <strain evidence="2 3">P-714</strain>
    </source>
</reference>
<sequence>MSGQLLEPEQIAAAANIPPFLHLPQRDLFASRAERLRQLADGHPLAAYLLLIADLCEA</sequence>
<evidence type="ECO:0000313" key="3">
    <source>
        <dbReference type="Proteomes" id="UP001273935"/>
    </source>
</evidence>